<name>A0A1I6XZU0_9HYPH</name>
<gene>
    <name evidence="1" type="ORF">SAMN05444141_101538</name>
</gene>
<proteinExistence type="predicted"/>
<dbReference type="PROSITE" id="PS51257">
    <property type="entry name" value="PROKAR_LIPOPROTEIN"/>
    <property type="match status" value="1"/>
</dbReference>
<evidence type="ECO:0000313" key="1">
    <source>
        <dbReference type="EMBL" id="SFT43572.1"/>
    </source>
</evidence>
<dbReference type="EMBL" id="FPBD01000001">
    <property type="protein sequence ID" value="SFT43572.1"/>
    <property type="molecule type" value="Genomic_DNA"/>
</dbReference>
<dbReference type="AlphaFoldDB" id="A0A1I6XZU0"/>
<dbReference type="Proteomes" id="UP000183371">
    <property type="component" value="Unassembled WGS sequence"/>
</dbReference>
<evidence type="ECO:0008006" key="3">
    <source>
        <dbReference type="Google" id="ProtNLM"/>
    </source>
</evidence>
<sequence>MKLKILSTVLISAAITGCGMPKGELITRPANGYDKIVFQNTVRVKGAPLAEYTFSTGSVFTQDRTMEGVPVYCGPMTINVTLLMEACIIYDGNDTIQVNPTQMRQATRKLPQGTIKHIKARR</sequence>
<dbReference type="RefSeq" id="WP_143111085.1">
    <property type="nucleotide sequence ID" value="NZ_FPBD01000001.1"/>
</dbReference>
<evidence type="ECO:0000313" key="2">
    <source>
        <dbReference type="Proteomes" id="UP000183371"/>
    </source>
</evidence>
<organism evidence="1 2">
    <name type="scientific">Pseudovibrio denitrificans</name>
    <dbReference type="NCBI Taxonomy" id="258256"/>
    <lineage>
        <taxon>Bacteria</taxon>
        <taxon>Pseudomonadati</taxon>
        <taxon>Pseudomonadota</taxon>
        <taxon>Alphaproteobacteria</taxon>
        <taxon>Hyphomicrobiales</taxon>
        <taxon>Stappiaceae</taxon>
        <taxon>Pseudovibrio</taxon>
    </lineage>
</organism>
<protein>
    <recommendedName>
        <fullName evidence="3">Lipoprotein</fullName>
    </recommendedName>
</protein>
<reference evidence="2" key="1">
    <citation type="submission" date="2016-10" db="EMBL/GenBank/DDBJ databases">
        <authorList>
            <person name="Varghese N."/>
            <person name="Submissions S."/>
        </authorList>
    </citation>
    <scope>NUCLEOTIDE SEQUENCE [LARGE SCALE GENOMIC DNA]</scope>
    <source>
        <strain evidence="2">DSM 17465</strain>
    </source>
</reference>
<keyword evidence="2" id="KW-1185">Reference proteome</keyword>
<accession>A0A1I6XZU0</accession>